<gene>
    <name evidence="1" type="ORF">ABUE30_05465</name>
</gene>
<keyword evidence="2" id="KW-1185">Reference proteome</keyword>
<protein>
    <submittedName>
        <fullName evidence="1">Uncharacterized protein</fullName>
    </submittedName>
</protein>
<dbReference type="EMBL" id="JBEQCT010000002">
    <property type="protein sequence ID" value="MFM2484519.1"/>
    <property type="molecule type" value="Genomic_DNA"/>
</dbReference>
<name>A0ABW9G4B5_9GAMM</name>
<organism evidence="1 2">
    <name type="scientific">Celerinatantimonas yamalensis</name>
    <dbReference type="NCBI Taxonomy" id="559956"/>
    <lineage>
        <taxon>Bacteria</taxon>
        <taxon>Pseudomonadati</taxon>
        <taxon>Pseudomonadota</taxon>
        <taxon>Gammaproteobacteria</taxon>
        <taxon>Celerinatantimonadaceae</taxon>
        <taxon>Celerinatantimonas</taxon>
    </lineage>
</organism>
<dbReference type="RefSeq" id="WP_408622701.1">
    <property type="nucleotide sequence ID" value="NZ_JBEQCT010000002.1"/>
</dbReference>
<dbReference type="Proteomes" id="UP001629953">
    <property type="component" value="Unassembled WGS sequence"/>
</dbReference>
<comment type="caution">
    <text evidence="1">The sequence shown here is derived from an EMBL/GenBank/DDBJ whole genome shotgun (WGS) entry which is preliminary data.</text>
</comment>
<evidence type="ECO:0000313" key="1">
    <source>
        <dbReference type="EMBL" id="MFM2484519.1"/>
    </source>
</evidence>
<evidence type="ECO:0000313" key="2">
    <source>
        <dbReference type="Proteomes" id="UP001629953"/>
    </source>
</evidence>
<sequence>MIKSIELLKIIIKPLYKSIKLLLSDKVKSKISNQSKLLVYNDRTNDFKVIGNNTLFGNGHQSWLNDKRRLLNDTYQDSENYRHLMIFDTKKDTFEFIGKFASVYNDSGYRCDLHPRPSGNEKKIVIDSAHTHKRKLIVINVDNSQIL</sequence>
<proteinExistence type="predicted"/>
<reference evidence="1 2" key="1">
    <citation type="journal article" date="2013" name="Int. J. Syst. Evol. Microbiol.">
        <title>Celerinatantimonas yamalensis sp. nov., a cold-adapted diazotrophic bacterium from a cold permafrost brine.</title>
        <authorList>
            <person name="Shcherbakova V."/>
            <person name="Chuvilskaya N."/>
            <person name="Rivkina E."/>
            <person name="Demidov N."/>
            <person name="Uchaeva V."/>
            <person name="Suetin S."/>
            <person name="Suzina N."/>
            <person name="Gilichinsky D."/>
        </authorList>
    </citation>
    <scope>NUCLEOTIDE SEQUENCE [LARGE SCALE GENOMIC DNA]</scope>
    <source>
        <strain evidence="1 2">C7</strain>
    </source>
</reference>
<accession>A0ABW9G4B5</accession>